<evidence type="ECO:0000313" key="3">
    <source>
        <dbReference type="Proteomes" id="UP000314294"/>
    </source>
</evidence>
<feature type="region of interest" description="Disordered" evidence="1">
    <location>
        <begin position="182"/>
        <end position="214"/>
    </location>
</feature>
<proteinExistence type="predicted"/>
<accession>A0A4Z2FB15</accession>
<dbReference type="EMBL" id="SRLO01001402">
    <property type="protein sequence ID" value="TNN38125.1"/>
    <property type="molecule type" value="Genomic_DNA"/>
</dbReference>
<protein>
    <submittedName>
        <fullName evidence="2">Uncharacterized protein</fullName>
    </submittedName>
</protein>
<gene>
    <name evidence="2" type="ORF">EYF80_051705</name>
</gene>
<feature type="compositionally biased region" description="Polar residues" evidence="1">
    <location>
        <begin position="190"/>
        <end position="214"/>
    </location>
</feature>
<organism evidence="2 3">
    <name type="scientific">Liparis tanakae</name>
    <name type="common">Tanaka's snailfish</name>
    <dbReference type="NCBI Taxonomy" id="230148"/>
    <lineage>
        <taxon>Eukaryota</taxon>
        <taxon>Metazoa</taxon>
        <taxon>Chordata</taxon>
        <taxon>Craniata</taxon>
        <taxon>Vertebrata</taxon>
        <taxon>Euteleostomi</taxon>
        <taxon>Actinopterygii</taxon>
        <taxon>Neopterygii</taxon>
        <taxon>Teleostei</taxon>
        <taxon>Neoteleostei</taxon>
        <taxon>Acanthomorphata</taxon>
        <taxon>Eupercaria</taxon>
        <taxon>Perciformes</taxon>
        <taxon>Cottioidei</taxon>
        <taxon>Cottales</taxon>
        <taxon>Liparidae</taxon>
        <taxon>Liparis</taxon>
    </lineage>
</organism>
<feature type="region of interest" description="Disordered" evidence="1">
    <location>
        <begin position="142"/>
        <end position="168"/>
    </location>
</feature>
<dbReference type="AlphaFoldDB" id="A0A4Z2FB15"/>
<keyword evidence="3" id="KW-1185">Reference proteome</keyword>
<feature type="region of interest" description="Disordered" evidence="1">
    <location>
        <begin position="1"/>
        <end position="29"/>
    </location>
</feature>
<evidence type="ECO:0000256" key="1">
    <source>
        <dbReference type="SAM" id="MobiDB-lite"/>
    </source>
</evidence>
<evidence type="ECO:0000313" key="2">
    <source>
        <dbReference type="EMBL" id="TNN38125.1"/>
    </source>
</evidence>
<comment type="caution">
    <text evidence="2">The sequence shown here is derived from an EMBL/GenBank/DDBJ whole genome shotgun (WGS) entry which is preliminary data.</text>
</comment>
<reference evidence="2 3" key="1">
    <citation type="submission" date="2019-03" db="EMBL/GenBank/DDBJ databases">
        <title>First draft genome of Liparis tanakae, snailfish: a comprehensive survey of snailfish specific genes.</title>
        <authorList>
            <person name="Kim W."/>
            <person name="Song I."/>
            <person name="Jeong J.-H."/>
            <person name="Kim D."/>
            <person name="Kim S."/>
            <person name="Ryu S."/>
            <person name="Song J.Y."/>
            <person name="Lee S.K."/>
        </authorList>
    </citation>
    <scope>NUCLEOTIDE SEQUENCE [LARGE SCALE GENOMIC DNA]</scope>
    <source>
        <tissue evidence="2">Muscle</tissue>
    </source>
</reference>
<name>A0A4Z2FB15_9TELE</name>
<dbReference type="Proteomes" id="UP000314294">
    <property type="component" value="Unassembled WGS sequence"/>
</dbReference>
<sequence>MAAMGCGEMEPKSNPGSALIASSPAANPPCQVQPSSETLANQSWAQTFPTSRVMDATKPQSAFQIVPGTSLIPSRVVACFIDAYPAYTSIPRLASASCCLAWKPILPAGPFFEAAQHLRFKHDSIVYHFKSKYDHFGLPVHESDEHEASEPQSTTQRATRRQRGAGGNIWVMSLSTREIEKEWREKPKSLSITPSHPPGTKSSSRSAQRYQGRE</sequence>